<organism evidence="2 3">
    <name type="scientific">Vibrio viridaestus</name>
    <dbReference type="NCBI Taxonomy" id="2487322"/>
    <lineage>
        <taxon>Bacteria</taxon>
        <taxon>Pseudomonadati</taxon>
        <taxon>Pseudomonadota</taxon>
        <taxon>Gammaproteobacteria</taxon>
        <taxon>Vibrionales</taxon>
        <taxon>Vibrionaceae</taxon>
        <taxon>Vibrio</taxon>
    </lineage>
</organism>
<feature type="chain" id="PRO_5017937756" evidence="1">
    <location>
        <begin position="19"/>
        <end position="331"/>
    </location>
</feature>
<gene>
    <name evidence="2" type="ORF">EES38_10150</name>
</gene>
<dbReference type="Proteomes" id="UP000281112">
    <property type="component" value="Unassembled WGS sequence"/>
</dbReference>
<keyword evidence="3" id="KW-1185">Reference proteome</keyword>
<comment type="caution">
    <text evidence="2">The sequence shown here is derived from an EMBL/GenBank/DDBJ whole genome shotgun (WGS) entry which is preliminary data.</text>
</comment>
<evidence type="ECO:0000313" key="3">
    <source>
        <dbReference type="Proteomes" id="UP000281112"/>
    </source>
</evidence>
<dbReference type="InterPro" id="IPR021431">
    <property type="entry name" value="DUF3080"/>
</dbReference>
<feature type="signal peptide" evidence="1">
    <location>
        <begin position="1"/>
        <end position="18"/>
    </location>
</feature>
<dbReference type="AlphaFoldDB" id="A0A3N9TH28"/>
<dbReference type="OrthoDB" id="5760979at2"/>
<keyword evidence="1" id="KW-0732">Signal</keyword>
<reference evidence="2 3" key="1">
    <citation type="submission" date="2018-11" db="EMBL/GenBank/DDBJ databases">
        <title>Vibrio LJC006 sp. nov., isolated from seawater during the bloom of the enteromorpha.</title>
        <authorList>
            <person name="Liang J."/>
        </authorList>
    </citation>
    <scope>NUCLEOTIDE SEQUENCE [LARGE SCALE GENOMIC DNA]</scope>
    <source>
        <strain evidence="2 3">LJC006</strain>
    </source>
</reference>
<name>A0A3N9TH28_9VIBR</name>
<accession>A0A3N9TH28</accession>
<evidence type="ECO:0000256" key="1">
    <source>
        <dbReference type="SAM" id="SignalP"/>
    </source>
</evidence>
<protein>
    <submittedName>
        <fullName evidence="2">DUF3080 domain-containing protein</fullName>
    </submittedName>
</protein>
<evidence type="ECO:0000313" key="2">
    <source>
        <dbReference type="EMBL" id="RQW63598.1"/>
    </source>
</evidence>
<dbReference type="RefSeq" id="WP_124937061.1">
    <property type="nucleotide sequence ID" value="NZ_RJVQ01000003.1"/>
</dbReference>
<dbReference type="EMBL" id="RJVQ01000003">
    <property type="protein sequence ID" value="RQW63598.1"/>
    <property type="molecule type" value="Genomic_DNA"/>
</dbReference>
<proteinExistence type="predicted"/>
<dbReference type="PROSITE" id="PS51257">
    <property type="entry name" value="PROKAR_LIPOPROTEIN"/>
    <property type="match status" value="1"/>
</dbReference>
<sequence length="331" mass="37948">MQKIVVIVFLLFSLTSCTDDHLPTQAFSTYQERIASILNVNEVDLSTPDYSLLPDKREIPIVIERQSMGLVDSYSLKSCGLFELIAEKNSILGKVSDPFRNLDYELKFIKIGSQCLAADLKPEIKQFIAKIIAEKQRNLTLYWQAVLYHSEAMRVQLGKAEWLVSGIPTSETETALKNLSSLFPLIKNPENLASITVIKVTSSQEDLEKQPLLGPLLFSMQTTTSWLNQITQWLQQNDERLLCGPNRDKTKTLYLRNVFYKYYIGVIQPYLATLDSVYYRIEASTVIFDIPDSQYVYPIKNAHTLFRKSIQKHVHYWQSLFERCNISPTAG</sequence>
<dbReference type="Pfam" id="PF11279">
    <property type="entry name" value="DUF3080"/>
    <property type="match status" value="1"/>
</dbReference>